<dbReference type="Ensembl" id="ENSACLT00000037318.2">
    <property type="protein sequence ID" value="ENSACLP00000036455.2"/>
    <property type="gene ID" value="ENSACLG00000024561.2"/>
</dbReference>
<protein>
    <recommendedName>
        <fullName evidence="1">WAP domain-containing protein</fullName>
    </recommendedName>
</protein>
<dbReference type="PANTHER" id="PTHR19441">
    <property type="entry name" value="WHEY ACDIC PROTEIN WAP"/>
    <property type="match status" value="1"/>
</dbReference>
<sequence>MCMFDFVKQPIWRLQSITTLIPHSSSMSFFAFLLLSNPECPRHLNLALSRKGYEDCPRDHICCVYDGEEVCVPPVSTKPGVCPRRRLDFGHCAEICSNDRDCPNNEKCCPNGCGSECMAPVIECPRHLNLALSHKGYEDCPRDHICCVYDGEEVCVPPVSTKPGVCPRRRLDFGHCAEICSNDRDCPNNEKCCSNGCGHECMAPLSECPRHLNLALSRKGYEDCPRGHICCVYDGEEVCVPPAPIKPGVCPHRHLGHGRCLESCFNDRDCPFFEKCCSNGCGHECMAPYKGWLLPPA</sequence>
<accession>A0A3P8R3E6</accession>
<reference evidence="2" key="1">
    <citation type="submission" date="2018-05" db="EMBL/GenBank/DDBJ databases">
        <authorList>
            <person name="Datahose"/>
        </authorList>
    </citation>
    <scope>NUCLEOTIDE SEQUENCE</scope>
</reference>
<feature type="domain" description="WAP" evidence="1">
    <location>
        <begin position="75"/>
        <end position="121"/>
    </location>
</feature>
<name>A0A3P8R3E6_ASTCA</name>
<proteinExistence type="predicted"/>
<evidence type="ECO:0000313" key="3">
    <source>
        <dbReference type="Proteomes" id="UP000265100"/>
    </source>
</evidence>
<dbReference type="Bgee" id="ENSACLG00000024597">
    <property type="expression patterns" value="Expressed in ovary and 1 other cell type or tissue"/>
</dbReference>
<dbReference type="SUPFAM" id="SSF57256">
    <property type="entry name" value="Elafin-like"/>
    <property type="match status" value="3"/>
</dbReference>
<dbReference type="InterPro" id="IPR008197">
    <property type="entry name" value="WAP_dom"/>
</dbReference>
<organism evidence="2 3">
    <name type="scientific">Astatotilapia calliptera</name>
    <name type="common">Eastern happy</name>
    <name type="synonym">Chromis callipterus</name>
    <dbReference type="NCBI Taxonomy" id="8154"/>
    <lineage>
        <taxon>Eukaryota</taxon>
        <taxon>Metazoa</taxon>
        <taxon>Chordata</taxon>
        <taxon>Craniata</taxon>
        <taxon>Vertebrata</taxon>
        <taxon>Euteleostomi</taxon>
        <taxon>Actinopterygii</taxon>
        <taxon>Neopterygii</taxon>
        <taxon>Teleostei</taxon>
        <taxon>Neoteleostei</taxon>
        <taxon>Acanthomorphata</taxon>
        <taxon>Ovalentaria</taxon>
        <taxon>Cichlomorphae</taxon>
        <taxon>Cichliformes</taxon>
        <taxon>Cichlidae</taxon>
        <taxon>African cichlids</taxon>
        <taxon>Pseudocrenilabrinae</taxon>
        <taxon>Haplochromini</taxon>
        <taxon>Astatotilapia</taxon>
    </lineage>
</organism>
<evidence type="ECO:0000313" key="2">
    <source>
        <dbReference type="Ensembl" id="ENSACLP00000036455.2"/>
    </source>
</evidence>
<dbReference type="Proteomes" id="UP000265100">
    <property type="component" value="Chromosome 20"/>
</dbReference>
<dbReference type="PRINTS" id="PR00003">
    <property type="entry name" value="4DISULPHCORE"/>
</dbReference>
<feature type="domain" description="WAP" evidence="1">
    <location>
        <begin position="230"/>
        <end position="289"/>
    </location>
</feature>
<dbReference type="SMART" id="SM00217">
    <property type="entry name" value="WAP"/>
    <property type="match status" value="3"/>
</dbReference>
<dbReference type="FunFam" id="4.10.75.10:FF:000001">
    <property type="entry name" value="Anosmin 1"/>
    <property type="match status" value="1"/>
</dbReference>
<dbReference type="CDD" id="cd00199">
    <property type="entry name" value="WAP"/>
    <property type="match status" value="1"/>
</dbReference>
<dbReference type="GO" id="GO:0004867">
    <property type="term" value="F:serine-type endopeptidase inhibitor activity"/>
    <property type="evidence" value="ECO:0007669"/>
    <property type="project" value="TreeGrafter"/>
</dbReference>
<dbReference type="GO" id="GO:0045087">
    <property type="term" value="P:innate immune response"/>
    <property type="evidence" value="ECO:0007669"/>
    <property type="project" value="TreeGrafter"/>
</dbReference>
<evidence type="ECO:0000259" key="1">
    <source>
        <dbReference type="PROSITE" id="PS51390"/>
    </source>
</evidence>
<dbReference type="GO" id="GO:0005615">
    <property type="term" value="C:extracellular space"/>
    <property type="evidence" value="ECO:0007669"/>
    <property type="project" value="TreeGrafter"/>
</dbReference>
<dbReference type="AlphaFoldDB" id="A0A3P8R3E6"/>
<dbReference type="PANTHER" id="PTHR19441:SF95">
    <property type="entry name" value="PERLWAPIN ISOFORM X1"/>
    <property type="match status" value="1"/>
</dbReference>
<dbReference type="Gene3D" id="4.10.75.10">
    <property type="entry name" value="Elafin-like"/>
    <property type="match status" value="3"/>
</dbReference>
<dbReference type="GeneTree" id="ENSGT01060000248706"/>
<feature type="domain" description="WAP" evidence="1">
    <location>
        <begin position="159"/>
        <end position="205"/>
    </location>
</feature>
<keyword evidence="3" id="KW-1185">Reference proteome</keyword>
<reference evidence="2" key="2">
    <citation type="submission" date="2025-08" db="UniProtKB">
        <authorList>
            <consortium name="Ensembl"/>
        </authorList>
    </citation>
    <scope>IDENTIFICATION</scope>
</reference>
<dbReference type="GO" id="GO:0019731">
    <property type="term" value="P:antibacterial humoral response"/>
    <property type="evidence" value="ECO:0007669"/>
    <property type="project" value="TreeGrafter"/>
</dbReference>
<dbReference type="InterPro" id="IPR036645">
    <property type="entry name" value="Elafin-like_sf"/>
</dbReference>
<dbReference type="Pfam" id="PF00095">
    <property type="entry name" value="WAP"/>
    <property type="match status" value="3"/>
</dbReference>
<reference evidence="2" key="3">
    <citation type="submission" date="2025-09" db="UniProtKB">
        <authorList>
            <consortium name="Ensembl"/>
        </authorList>
    </citation>
    <scope>IDENTIFICATION</scope>
</reference>
<dbReference type="InterPro" id="IPR050514">
    <property type="entry name" value="WAP_four-disulfide_core"/>
</dbReference>
<dbReference type="PROSITE" id="PS51390">
    <property type="entry name" value="WAP"/>
    <property type="match status" value="3"/>
</dbReference>